<comment type="caution">
    <text evidence="3">The sequence shown here is derived from an EMBL/GenBank/DDBJ whole genome shotgun (WGS) entry which is preliminary data.</text>
</comment>
<dbReference type="AlphaFoldDB" id="A0A8I0GBA1"/>
<feature type="transmembrane region" description="Helical" evidence="2">
    <location>
        <begin position="6"/>
        <end position="27"/>
    </location>
</feature>
<proteinExistence type="predicted"/>
<feature type="region of interest" description="Disordered" evidence="1">
    <location>
        <begin position="51"/>
        <end position="117"/>
    </location>
</feature>
<accession>A0A8I0GBA1</accession>
<keyword evidence="2" id="KW-0472">Membrane</keyword>
<evidence type="ECO:0000313" key="3">
    <source>
        <dbReference type="EMBL" id="MBD3689005.1"/>
    </source>
</evidence>
<keyword evidence="2" id="KW-0812">Transmembrane</keyword>
<name>A0A8I0GBA1_9ACTO</name>
<dbReference type="RefSeq" id="WP_191071085.1">
    <property type="nucleotide sequence ID" value="NZ_CP060506.1"/>
</dbReference>
<keyword evidence="2" id="KW-1133">Transmembrane helix</keyword>
<feature type="compositionally biased region" description="Low complexity" evidence="1">
    <location>
        <begin position="57"/>
        <end position="68"/>
    </location>
</feature>
<evidence type="ECO:0000313" key="4">
    <source>
        <dbReference type="Proteomes" id="UP000627538"/>
    </source>
</evidence>
<dbReference type="Proteomes" id="UP000627538">
    <property type="component" value="Unassembled WGS sequence"/>
</dbReference>
<organism evidence="3 4">
    <name type="scientific">Nanchangia anserum</name>
    <dbReference type="NCBI Taxonomy" id="2692125"/>
    <lineage>
        <taxon>Bacteria</taxon>
        <taxon>Bacillati</taxon>
        <taxon>Actinomycetota</taxon>
        <taxon>Actinomycetes</taxon>
        <taxon>Actinomycetales</taxon>
        <taxon>Actinomycetaceae</taxon>
        <taxon>Nanchangia</taxon>
    </lineage>
</organism>
<keyword evidence="4" id="KW-1185">Reference proteome</keyword>
<protein>
    <submittedName>
        <fullName evidence="3">Uncharacterized protein</fullName>
    </submittedName>
</protein>
<evidence type="ECO:0000256" key="2">
    <source>
        <dbReference type="SAM" id="Phobius"/>
    </source>
</evidence>
<feature type="compositionally biased region" description="Basic and acidic residues" evidence="1">
    <location>
        <begin position="106"/>
        <end position="117"/>
    </location>
</feature>
<evidence type="ECO:0000256" key="1">
    <source>
        <dbReference type="SAM" id="MobiDB-lite"/>
    </source>
</evidence>
<gene>
    <name evidence="3" type="ORF">H8R10_01990</name>
</gene>
<sequence length="117" mass="12811">MTESLIVVVIALVVTVGCALAIVVSFVRTRRPDEGTREWVREATQAWKREELNRSGTDTSDLTIDDLLNATSPGDATDIEGLSDALGGDESQPVLPSYAPQRPRSRRGEQARDERDS</sequence>
<reference evidence="3 4" key="1">
    <citation type="submission" date="2020-08" db="EMBL/GenBank/DDBJ databases">
        <title>Winkia gen. nov., sp. nov., isolated from faeces of the Anser albifrons in China.</title>
        <authorList>
            <person name="Liu Q."/>
        </authorList>
    </citation>
    <scope>NUCLEOTIDE SEQUENCE [LARGE SCALE GENOMIC DNA]</scope>
    <source>
        <strain evidence="3 4">C62</strain>
    </source>
</reference>
<dbReference type="EMBL" id="JACRUO010000001">
    <property type="protein sequence ID" value="MBD3689005.1"/>
    <property type="molecule type" value="Genomic_DNA"/>
</dbReference>